<dbReference type="RefSeq" id="WP_009148465.1">
    <property type="nucleotide sequence ID" value="NZ_CP121471.1"/>
</dbReference>
<dbReference type="PROSITE" id="PS51196">
    <property type="entry name" value="SECA_MOTOR_DEAD"/>
    <property type="match status" value="1"/>
</dbReference>
<dbReference type="InterPro" id="IPR011130">
    <property type="entry name" value="SecA_preprotein_X-link_dom"/>
</dbReference>
<dbReference type="GO" id="GO:0008564">
    <property type="term" value="F:protein-exporting ATPase activity"/>
    <property type="evidence" value="ECO:0007669"/>
    <property type="project" value="UniProtKB-EC"/>
</dbReference>
<feature type="binding site" evidence="15">
    <location>
        <position position="87"/>
    </location>
    <ligand>
        <name>ATP</name>
        <dbReference type="ChEBI" id="CHEBI:30616"/>
    </ligand>
</feature>
<dbReference type="SUPFAM" id="SSF81886">
    <property type="entry name" value="Helical scaffold and wing domains of SecA"/>
    <property type="match status" value="1"/>
</dbReference>
<feature type="region of interest" description="Disordered" evidence="17">
    <location>
        <begin position="587"/>
        <end position="611"/>
    </location>
</feature>
<dbReference type="InterPro" id="IPR014018">
    <property type="entry name" value="SecA_motor_DEAD"/>
</dbReference>
<dbReference type="NCBIfam" id="TIGR00963">
    <property type="entry name" value="secA"/>
    <property type="match status" value="1"/>
</dbReference>
<dbReference type="Pfam" id="PF07517">
    <property type="entry name" value="SecA_DEAD"/>
    <property type="match status" value="1"/>
</dbReference>
<dbReference type="PANTHER" id="PTHR30612:SF0">
    <property type="entry name" value="CHLOROPLAST PROTEIN-TRANSPORTING ATPASE"/>
    <property type="match status" value="1"/>
</dbReference>
<dbReference type="Gene3D" id="3.90.1440.10">
    <property type="entry name" value="SecA, preprotein cross-linking domain"/>
    <property type="match status" value="1"/>
</dbReference>
<dbReference type="InterPro" id="IPR020937">
    <property type="entry name" value="SecA_CS"/>
</dbReference>
<dbReference type="FunFam" id="1.10.3060.10:FF:000003">
    <property type="entry name" value="Protein translocase subunit SecA"/>
    <property type="match status" value="1"/>
</dbReference>
<evidence type="ECO:0000259" key="19">
    <source>
        <dbReference type="PROSITE" id="PS51194"/>
    </source>
</evidence>
<dbReference type="InterPro" id="IPR004027">
    <property type="entry name" value="SEC_C_motif"/>
</dbReference>
<dbReference type="InterPro" id="IPR011115">
    <property type="entry name" value="SecA_DEAD"/>
</dbReference>
<feature type="region of interest" description="Disordered" evidence="17">
    <location>
        <begin position="887"/>
        <end position="947"/>
    </location>
</feature>
<dbReference type="GO" id="GO:0043952">
    <property type="term" value="P:protein transport by the Sec complex"/>
    <property type="evidence" value="ECO:0007669"/>
    <property type="project" value="TreeGrafter"/>
</dbReference>
<evidence type="ECO:0000256" key="7">
    <source>
        <dbReference type="ARBA" id="ARBA00022723"/>
    </source>
</evidence>
<feature type="domain" description="Helicase C-terminal" evidence="19">
    <location>
        <begin position="466"/>
        <end position="662"/>
    </location>
</feature>
<dbReference type="Gene3D" id="3.40.50.300">
    <property type="entry name" value="P-loop containing nucleotide triphosphate hydrolases"/>
    <property type="match status" value="2"/>
</dbReference>
<dbReference type="AlphaFoldDB" id="H8Z3H3"/>
<dbReference type="InterPro" id="IPR044722">
    <property type="entry name" value="SecA_SF2_C"/>
</dbReference>
<sequence>MGMNVFKKMFGSRNDRFVKRLLKTTEQITALEPELALLSDDELRAKTAEFRARLEQGTKLDDLLAETFAVVREAGKRVLGMRHFDVQMVGGMVLHSGKIAEMRTGEGKTLVATLAAYLNALPGKGVHVVTVNDYLARRDAAWMGQVYHFLGLSVGVVNSSGGLGPDSASYLYDPEFEPTDDSGYRHLRAVTRRETYHADITYGTNNEFGFDYLRDNMAFTPEQRVQRDPFYAIVDEVDSILIDEARTPLIISGPSEGNSELYVQIDQIVPKLARQEPITNDEGQPDFGPGDYSVDEKARQVYLSEDGHEKVEDMLTELGLLGEGQSLYDASNIVLMHHVYAALRARALFQKNVDYIVRDGQIIIVDEFTGRTMPGRRWSEGLHQAVEAKERVDIQQENQTLASITFQNLFRLYPKLAGMTGTADTEAYEFQQIYGLEVVVIPTNVPMIRADHGDLVYLGQDEKYKAIIEDIKDCVERGQPVLVGTASIETSELVSKLLNAEKIPHEVLNAKQHEREAGIVARAGEPGAVTIATNMAGRGTDIVLGGNLEAELENAQDAAERERIKTQWKASHQRVIEAGGLHVIGTERHESRRIDNQLRGRSGRQGDPGSSRFYLSLKDNLMRIFASDRVANMMQKLGMQEGEAIEHPWVTKAIENAQRKVEGRNFDIRKQLLDYDDVANDQRKVIYRQRRELMDATEVSDTIELMRQDVLGHLIDQHIPRQSLEEQWDVPGLAQALIDEFGGDWPIQHWLDQDSELHEESLRQRIDDELASRYRDKKDQVGEDSIRQVEKAVMLQTLDTQWKEHLAQMDYLRQGIHLRGYAQKNPKQEYKREAFAMFAALLDSIKQDVVRTLARMQVQMPPELASLAEHQSEQERAFEFKHESFGGLGADAAPEDGELQGGSATGGAPESAGDHQPFVRAGRKVGRNEPCPCGSGKKYKQCHGKIG</sequence>
<evidence type="ECO:0000256" key="2">
    <source>
        <dbReference type="ARBA" id="ARBA00007650"/>
    </source>
</evidence>
<dbReference type="GO" id="GO:0046872">
    <property type="term" value="F:metal ion binding"/>
    <property type="evidence" value="ECO:0007669"/>
    <property type="project" value="UniProtKB-KW"/>
</dbReference>
<dbReference type="GO" id="GO:0006605">
    <property type="term" value="P:protein targeting"/>
    <property type="evidence" value="ECO:0007669"/>
    <property type="project" value="UniProtKB-UniRule"/>
</dbReference>
<dbReference type="GO" id="GO:0031522">
    <property type="term" value="C:cell envelope Sec protein transport complex"/>
    <property type="evidence" value="ECO:0007669"/>
    <property type="project" value="UniProtKB-ARBA"/>
</dbReference>
<dbReference type="SUPFAM" id="SSF52540">
    <property type="entry name" value="P-loop containing nucleoside triphosphate hydrolases"/>
    <property type="match status" value="2"/>
</dbReference>
<evidence type="ECO:0000313" key="21">
    <source>
        <dbReference type="EMBL" id="EIC21881.1"/>
    </source>
</evidence>
<evidence type="ECO:0000256" key="5">
    <source>
        <dbReference type="ARBA" id="ARBA00022490"/>
    </source>
</evidence>
<protein>
    <recommendedName>
        <fullName evidence="15 16">Protein translocase subunit SecA</fullName>
        <ecNumber evidence="15">7.4.2.8</ecNumber>
    </recommendedName>
</protein>
<dbReference type="GO" id="GO:0005886">
    <property type="term" value="C:plasma membrane"/>
    <property type="evidence" value="ECO:0007669"/>
    <property type="project" value="UniProtKB-SubCell"/>
</dbReference>
<feature type="domain" description="Helicase ATP-binding" evidence="18">
    <location>
        <begin position="89"/>
        <end position="273"/>
    </location>
</feature>
<dbReference type="EMBL" id="JH603169">
    <property type="protein sequence ID" value="EIC21881.1"/>
    <property type="molecule type" value="Genomic_DNA"/>
</dbReference>
<dbReference type="GO" id="GO:0017038">
    <property type="term" value="P:protein import"/>
    <property type="evidence" value="ECO:0007669"/>
    <property type="project" value="InterPro"/>
</dbReference>
<dbReference type="CDD" id="cd18803">
    <property type="entry name" value="SF2_C_secA"/>
    <property type="match status" value="1"/>
</dbReference>
<feature type="binding site" evidence="15">
    <location>
        <begin position="105"/>
        <end position="109"/>
    </location>
    <ligand>
        <name>ATP</name>
        <dbReference type="ChEBI" id="CHEBI:30616"/>
    </ligand>
</feature>
<keyword evidence="13 15" id="KW-0811">Translocation</keyword>
<evidence type="ECO:0000256" key="9">
    <source>
        <dbReference type="ARBA" id="ARBA00022833"/>
    </source>
</evidence>
<evidence type="ECO:0000256" key="10">
    <source>
        <dbReference type="ARBA" id="ARBA00022840"/>
    </source>
</evidence>
<dbReference type="GO" id="GO:0005524">
    <property type="term" value="F:ATP binding"/>
    <property type="evidence" value="ECO:0007669"/>
    <property type="project" value="UniProtKB-UniRule"/>
</dbReference>
<dbReference type="Pfam" id="PF07516">
    <property type="entry name" value="SecA_SW"/>
    <property type="match status" value="1"/>
</dbReference>
<evidence type="ECO:0000313" key="22">
    <source>
        <dbReference type="Proteomes" id="UP000002964"/>
    </source>
</evidence>
<dbReference type="SMART" id="SM00957">
    <property type="entry name" value="SecA_DEAD"/>
    <property type="match status" value="1"/>
</dbReference>
<evidence type="ECO:0000256" key="17">
    <source>
        <dbReference type="SAM" id="MobiDB-lite"/>
    </source>
</evidence>
<keyword evidence="8 15" id="KW-0547">Nucleotide-binding</keyword>
<evidence type="ECO:0000256" key="12">
    <source>
        <dbReference type="ARBA" id="ARBA00022967"/>
    </source>
</evidence>
<evidence type="ECO:0000256" key="3">
    <source>
        <dbReference type="ARBA" id="ARBA00022448"/>
    </source>
</evidence>
<dbReference type="SMART" id="SM00958">
    <property type="entry name" value="SecA_PP_bind"/>
    <property type="match status" value="1"/>
</dbReference>
<keyword evidence="22" id="KW-1185">Reference proteome</keyword>
<dbReference type="HAMAP" id="MF_01382">
    <property type="entry name" value="SecA"/>
    <property type="match status" value="1"/>
</dbReference>
<dbReference type="eggNOG" id="COG0653">
    <property type="taxonomic scope" value="Bacteria"/>
</dbReference>
<keyword evidence="5 15" id="KW-0963">Cytoplasm</keyword>
<dbReference type="PROSITE" id="PS51192">
    <property type="entry name" value="HELICASE_ATP_BIND_1"/>
    <property type="match status" value="1"/>
</dbReference>
<feature type="compositionally biased region" description="Basic residues" evidence="17">
    <location>
        <begin position="937"/>
        <end position="947"/>
    </location>
</feature>
<feature type="compositionally biased region" description="Basic and acidic residues" evidence="17">
    <location>
        <begin position="587"/>
        <end position="598"/>
    </location>
</feature>
<dbReference type="InterPro" id="IPR027417">
    <property type="entry name" value="P-loop_NTPase"/>
</dbReference>
<dbReference type="HOGENOM" id="CLU_005314_3_0_6"/>
<keyword evidence="10 15" id="KW-0067">ATP-binding</keyword>
<dbReference type="InterPro" id="IPR014001">
    <property type="entry name" value="Helicase_ATP-bd"/>
</dbReference>
<dbReference type="Pfam" id="PF02810">
    <property type="entry name" value="SEC-C"/>
    <property type="match status" value="1"/>
</dbReference>
<dbReference type="EC" id="7.4.2.8" evidence="15"/>
<comment type="similarity">
    <text evidence="2 15 16">Belongs to the SecA family.</text>
</comment>
<evidence type="ECO:0000256" key="13">
    <source>
        <dbReference type="ARBA" id="ARBA00023010"/>
    </source>
</evidence>
<comment type="subcellular location">
    <subcellularLocation>
        <location evidence="15">Cell membrane</location>
        <topology evidence="15">Peripheral membrane protein</topology>
        <orientation evidence="15">Cytoplasmic side</orientation>
    </subcellularLocation>
    <subcellularLocation>
        <location evidence="15">Cytoplasm</location>
    </subcellularLocation>
    <text evidence="15">Distribution is 50-50.</text>
</comment>
<evidence type="ECO:0000259" key="18">
    <source>
        <dbReference type="PROSITE" id="PS51192"/>
    </source>
</evidence>
<dbReference type="PANTHER" id="PTHR30612">
    <property type="entry name" value="SECA INNER MEMBRANE COMPONENT OF SEC PROTEIN SECRETION SYSTEM"/>
    <property type="match status" value="1"/>
</dbReference>
<dbReference type="PRINTS" id="PR00906">
    <property type="entry name" value="SECA"/>
</dbReference>
<dbReference type="Gene3D" id="1.10.3060.10">
    <property type="entry name" value="Helical scaffold and wing domains of SecA"/>
    <property type="match status" value="1"/>
</dbReference>
<dbReference type="FunFam" id="3.90.1440.10:FF:000001">
    <property type="entry name" value="Preprotein translocase subunit SecA"/>
    <property type="match status" value="1"/>
</dbReference>
<dbReference type="PROSITE" id="PS51194">
    <property type="entry name" value="HELICASE_CTER"/>
    <property type="match status" value="1"/>
</dbReference>
<keyword evidence="3 15" id="KW-0813">Transport</keyword>
<dbReference type="PROSITE" id="PS01312">
    <property type="entry name" value="SECA"/>
    <property type="match status" value="1"/>
</dbReference>
<name>H8Z3H3_9GAMM</name>
<keyword evidence="9" id="KW-0862">Zinc</keyword>
<dbReference type="Proteomes" id="UP000002964">
    <property type="component" value="Unassembled WGS sequence"/>
</dbReference>
<reference evidence="22" key="1">
    <citation type="submission" date="2011-06" db="EMBL/GenBank/DDBJ databases">
        <authorList>
            <consortium name="US DOE Joint Genome Institute (JGI-PGF)"/>
            <person name="Lucas S."/>
            <person name="Han J."/>
            <person name="Lapidus A."/>
            <person name="Cheng J.-F."/>
            <person name="Goodwin L."/>
            <person name="Pitluck S."/>
            <person name="Peters L."/>
            <person name="Land M.L."/>
            <person name="Hauser L."/>
            <person name="Vogl K."/>
            <person name="Liu Z."/>
            <person name="Overmann J."/>
            <person name="Frigaard N.-U."/>
            <person name="Bryant D.A."/>
            <person name="Woyke T.J."/>
        </authorList>
    </citation>
    <scope>NUCLEOTIDE SEQUENCE [LARGE SCALE GENOMIC DNA]</scope>
    <source>
        <strain evidence="22">970</strain>
    </source>
</reference>
<accession>H8Z3H3</accession>
<dbReference type="SUPFAM" id="SSF81767">
    <property type="entry name" value="Pre-protein crosslinking domain of SecA"/>
    <property type="match status" value="1"/>
</dbReference>
<organism evidence="21 22">
    <name type="scientific">Thiorhodovibrio frisius</name>
    <dbReference type="NCBI Taxonomy" id="631362"/>
    <lineage>
        <taxon>Bacteria</taxon>
        <taxon>Pseudomonadati</taxon>
        <taxon>Pseudomonadota</taxon>
        <taxon>Gammaproteobacteria</taxon>
        <taxon>Chromatiales</taxon>
        <taxon>Chromatiaceae</taxon>
        <taxon>Thiorhodovibrio</taxon>
    </lineage>
</organism>
<comment type="catalytic activity">
    <reaction evidence="15">
        <text>ATP + H2O + cellular proteinSide 1 = ADP + phosphate + cellular proteinSide 2.</text>
        <dbReference type="EC" id="7.4.2.8"/>
    </reaction>
</comment>
<dbReference type="Pfam" id="PF21090">
    <property type="entry name" value="P-loop_SecA"/>
    <property type="match status" value="1"/>
</dbReference>
<feature type="binding site" evidence="15">
    <location>
        <position position="541"/>
    </location>
    <ligand>
        <name>ATP</name>
        <dbReference type="ChEBI" id="CHEBI:30616"/>
    </ligand>
</feature>
<dbReference type="InterPro" id="IPR036670">
    <property type="entry name" value="SecA_X-link_sf"/>
</dbReference>
<evidence type="ECO:0000256" key="6">
    <source>
        <dbReference type="ARBA" id="ARBA00022519"/>
    </source>
</evidence>
<dbReference type="InterPro" id="IPR011116">
    <property type="entry name" value="SecA_Wing/Scaffold"/>
</dbReference>
<dbReference type="InterPro" id="IPR036266">
    <property type="entry name" value="SecA_Wing/Scaffold_sf"/>
</dbReference>
<keyword evidence="11 15" id="KW-0653">Protein transport</keyword>
<dbReference type="FunFam" id="3.40.50.300:FF:000113">
    <property type="entry name" value="Preprotein translocase subunit SecA"/>
    <property type="match status" value="1"/>
</dbReference>
<evidence type="ECO:0000256" key="16">
    <source>
        <dbReference type="RuleBase" id="RU003874"/>
    </source>
</evidence>
<keyword evidence="14 15" id="KW-0472">Membrane</keyword>
<evidence type="ECO:0000256" key="14">
    <source>
        <dbReference type="ARBA" id="ARBA00023136"/>
    </source>
</evidence>
<dbReference type="NCBIfam" id="NF009538">
    <property type="entry name" value="PRK12904.1"/>
    <property type="match status" value="1"/>
</dbReference>
<evidence type="ECO:0000256" key="11">
    <source>
        <dbReference type="ARBA" id="ARBA00022927"/>
    </source>
</evidence>
<evidence type="ECO:0000256" key="1">
    <source>
        <dbReference type="ARBA" id="ARBA00001947"/>
    </source>
</evidence>
<keyword evidence="7" id="KW-0479">Metal-binding</keyword>
<comment type="subunit">
    <text evidence="15">Monomer and homodimer. Part of the essential Sec protein translocation apparatus which comprises SecA, SecYEG and auxiliary proteins SecDF-YajC and YidC.</text>
</comment>
<comment type="function">
    <text evidence="15">Part of the Sec protein translocase complex. Interacts with the SecYEG preprotein conducting channel. Has a central role in coupling the hydrolysis of ATP to the transfer of proteins into and across the cell membrane, serving both as a receptor for the preprotein-SecB complex and as an ATP-driven molecular motor driving the stepwise translocation of polypeptide chains across the membrane.</text>
</comment>
<dbReference type="CDD" id="cd17928">
    <property type="entry name" value="DEXDc_SecA"/>
    <property type="match status" value="1"/>
</dbReference>
<dbReference type="GO" id="GO:0005829">
    <property type="term" value="C:cytosol"/>
    <property type="evidence" value="ECO:0007669"/>
    <property type="project" value="TreeGrafter"/>
</dbReference>
<dbReference type="InterPro" id="IPR000185">
    <property type="entry name" value="SecA"/>
</dbReference>
<feature type="domain" description="SecA family profile" evidence="20">
    <location>
        <begin position="3"/>
        <end position="646"/>
    </location>
</feature>
<evidence type="ECO:0000259" key="20">
    <source>
        <dbReference type="PROSITE" id="PS51196"/>
    </source>
</evidence>
<dbReference type="OrthoDB" id="9805579at2"/>
<evidence type="ECO:0000256" key="8">
    <source>
        <dbReference type="ARBA" id="ARBA00022741"/>
    </source>
</evidence>
<gene>
    <name evidence="15" type="primary">secA</name>
    <name evidence="21" type="ORF">Thi970DRAFT_02116</name>
</gene>
<reference evidence="21 22" key="2">
    <citation type="submission" date="2011-11" db="EMBL/GenBank/DDBJ databases">
        <authorList>
            <consortium name="US DOE Joint Genome Institute"/>
            <person name="Lucas S."/>
            <person name="Han J."/>
            <person name="Lapidus A."/>
            <person name="Cheng J.-F."/>
            <person name="Goodwin L."/>
            <person name="Pitluck S."/>
            <person name="Peters L."/>
            <person name="Ovchinnikova G."/>
            <person name="Zhang X."/>
            <person name="Detter J.C."/>
            <person name="Han C."/>
            <person name="Tapia R."/>
            <person name="Land M."/>
            <person name="Hauser L."/>
            <person name="Kyrpides N."/>
            <person name="Ivanova N."/>
            <person name="Pagani I."/>
            <person name="Vogl K."/>
            <person name="Liu Z."/>
            <person name="Overmann J."/>
            <person name="Frigaard N.-U."/>
            <person name="Bryant D."/>
            <person name="Woyke T."/>
        </authorList>
    </citation>
    <scope>NUCLEOTIDE SEQUENCE [LARGE SCALE GENOMIC DNA]</scope>
    <source>
        <strain evidence="21 22">970</strain>
    </source>
</reference>
<dbReference type="InterPro" id="IPR001650">
    <property type="entry name" value="Helicase_C-like"/>
</dbReference>
<dbReference type="STRING" id="631362.Thi970DRAFT_02116"/>
<keyword evidence="6" id="KW-0997">Cell inner membrane</keyword>
<proteinExistence type="inferred from homology"/>
<dbReference type="GO" id="GO:0065002">
    <property type="term" value="P:intracellular protein transmembrane transport"/>
    <property type="evidence" value="ECO:0007669"/>
    <property type="project" value="UniProtKB-UniRule"/>
</dbReference>
<keyword evidence="4 15" id="KW-1003">Cell membrane</keyword>
<keyword evidence="12 15" id="KW-1278">Translocase</keyword>
<evidence type="ECO:0000256" key="15">
    <source>
        <dbReference type="HAMAP-Rule" id="MF_01382"/>
    </source>
</evidence>
<comment type="cofactor">
    <cofactor evidence="1">
        <name>Zn(2+)</name>
        <dbReference type="ChEBI" id="CHEBI:29105"/>
    </cofactor>
</comment>
<dbReference type="Pfam" id="PF01043">
    <property type="entry name" value="SecA_PP_bind"/>
    <property type="match status" value="1"/>
</dbReference>
<evidence type="ECO:0000256" key="4">
    <source>
        <dbReference type="ARBA" id="ARBA00022475"/>
    </source>
</evidence>